<evidence type="ECO:0000256" key="1">
    <source>
        <dbReference type="ARBA" id="ARBA00006817"/>
    </source>
</evidence>
<dbReference type="SUPFAM" id="SSF55961">
    <property type="entry name" value="Bet v1-like"/>
    <property type="match status" value="1"/>
</dbReference>
<dbReference type="InterPro" id="IPR036388">
    <property type="entry name" value="WH-like_DNA-bd_sf"/>
</dbReference>
<dbReference type="Gene3D" id="1.10.10.10">
    <property type="entry name" value="Winged helix-like DNA-binding domain superfamily/Winged helix DNA-binding domain"/>
    <property type="match status" value="1"/>
</dbReference>
<keyword evidence="4" id="KW-1185">Reference proteome</keyword>
<comment type="caution">
    <text evidence="3">The sequence shown here is derived from an EMBL/GenBank/DDBJ whole genome shotgun (WGS) entry which is preliminary data.</text>
</comment>
<gene>
    <name evidence="3" type="ORF">KIN_29690</name>
</gene>
<dbReference type="Pfam" id="PF08327">
    <property type="entry name" value="AHSA1"/>
    <property type="match status" value="1"/>
</dbReference>
<dbReference type="Pfam" id="PF12840">
    <property type="entry name" value="HTH_20"/>
    <property type="match status" value="1"/>
</dbReference>
<dbReference type="InterPro" id="IPR013538">
    <property type="entry name" value="ASHA1/2-like_C"/>
</dbReference>
<feature type="domain" description="HTH arsR-type" evidence="2">
    <location>
        <begin position="1"/>
        <end position="88"/>
    </location>
</feature>
<dbReference type="InterPro" id="IPR001845">
    <property type="entry name" value="HTH_ArsR_DNA-bd_dom"/>
</dbReference>
<dbReference type="OrthoDB" id="9815653at2"/>
<proteinExistence type="inferred from homology"/>
<dbReference type="AlphaFoldDB" id="A0A6N6JII9"/>
<reference evidence="3 4" key="1">
    <citation type="submission" date="2019-12" db="EMBL/GenBank/DDBJ databases">
        <title>Litoreibacter badius sp. nov., a novel bacteriochlorophyll a-containing bacterium in the genus Litoreibacter.</title>
        <authorList>
            <person name="Kanamuro M."/>
            <person name="Takabe Y."/>
            <person name="Mori K."/>
            <person name="Takaichi S."/>
            <person name="Hanada S."/>
        </authorList>
    </citation>
    <scope>NUCLEOTIDE SEQUENCE [LARGE SCALE GENOMIC DNA]</scope>
    <source>
        <strain evidence="3 4">K6</strain>
    </source>
</reference>
<protein>
    <submittedName>
        <fullName evidence="3">Putative transcriptional regulator, ArsR family protein</fullName>
    </submittedName>
</protein>
<dbReference type="RefSeq" id="WP_159808430.1">
    <property type="nucleotide sequence ID" value="NZ_BLJE01000003.1"/>
</dbReference>
<dbReference type="GO" id="GO:0003700">
    <property type="term" value="F:DNA-binding transcription factor activity"/>
    <property type="evidence" value="ECO:0007669"/>
    <property type="project" value="InterPro"/>
</dbReference>
<comment type="similarity">
    <text evidence="1">Belongs to the AHA1 family.</text>
</comment>
<evidence type="ECO:0000313" key="3">
    <source>
        <dbReference type="EMBL" id="GFE65895.1"/>
    </source>
</evidence>
<dbReference type="PANTHER" id="PTHR38600">
    <property type="entry name" value="TRANSCRIPTIONAL REGULATORY PROTEIN"/>
    <property type="match status" value="1"/>
</dbReference>
<name>A0A6N6JII9_9RHOB</name>
<dbReference type="SMART" id="SM00418">
    <property type="entry name" value="HTH_ARSR"/>
    <property type="match status" value="1"/>
</dbReference>
<dbReference type="SUPFAM" id="SSF46785">
    <property type="entry name" value="Winged helix' DNA-binding domain"/>
    <property type="match status" value="1"/>
</dbReference>
<dbReference type="PROSITE" id="PS50987">
    <property type="entry name" value="HTH_ARSR_2"/>
    <property type="match status" value="1"/>
</dbReference>
<dbReference type="InterPro" id="IPR036390">
    <property type="entry name" value="WH_DNA-bd_sf"/>
</dbReference>
<evidence type="ECO:0000313" key="4">
    <source>
        <dbReference type="Proteomes" id="UP000436822"/>
    </source>
</evidence>
<dbReference type="EMBL" id="BLJE01000003">
    <property type="protein sequence ID" value="GFE65895.1"/>
    <property type="molecule type" value="Genomic_DNA"/>
</dbReference>
<dbReference type="InterPro" id="IPR023393">
    <property type="entry name" value="START-like_dom_sf"/>
</dbReference>
<evidence type="ECO:0000259" key="2">
    <source>
        <dbReference type="PROSITE" id="PS50987"/>
    </source>
</evidence>
<dbReference type="PANTHER" id="PTHR38600:SF1">
    <property type="entry name" value="TRANSCRIPTIONAL REGULATORY PROTEIN"/>
    <property type="match status" value="1"/>
</dbReference>
<accession>A0A6N6JII9</accession>
<dbReference type="InterPro" id="IPR011991">
    <property type="entry name" value="ArsR-like_HTH"/>
</dbReference>
<sequence>MDVIFKALNDPARRDMLDTLRKRDGQTLSELETRFDMTRFGVMKHLGVLEDAKLITTKKVGRFKHHYLNALPLQEVIDRWIEPLLAKPAARDLLTLKSQLEGAADMTEKPDFRMETYIRCTQDALWDALTDADAHANFNFMASRVERDGNALVYYTPDGSEMLVCTETQLDPKTRISSTFEPRWETDAKPSRFDYIIAAEGDYCRLTLEHYDLSFPVVEGEGIADGWVRTLAGLKTWLETGESVKYVNWGAENG</sequence>
<dbReference type="CDD" id="cd00090">
    <property type="entry name" value="HTH_ARSR"/>
    <property type="match status" value="1"/>
</dbReference>
<dbReference type="Gene3D" id="3.30.530.20">
    <property type="match status" value="1"/>
</dbReference>
<organism evidence="3 4">
    <name type="scientific">Litoreibacter roseus</name>
    <dbReference type="NCBI Taxonomy" id="2601869"/>
    <lineage>
        <taxon>Bacteria</taxon>
        <taxon>Pseudomonadati</taxon>
        <taxon>Pseudomonadota</taxon>
        <taxon>Alphaproteobacteria</taxon>
        <taxon>Rhodobacterales</taxon>
        <taxon>Roseobacteraceae</taxon>
        <taxon>Litoreibacter</taxon>
    </lineage>
</organism>
<dbReference type="Proteomes" id="UP000436822">
    <property type="component" value="Unassembled WGS sequence"/>
</dbReference>